<feature type="compositionally biased region" description="Polar residues" evidence="1">
    <location>
        <begin position="18"/>
        <end position="48"/>
    </location>
</feature>
<sequence>ASCKPHNPNGIIIPQWNLPPSNEASSPSLFQGNSWSSHQSMTQHQQASPVDDNGLADNGRKLYPSEPEELFPSWSHDRAPQDDAIRFNGGDGIPNLEELSELESSSQSGTISYFPSLYTWLLLAGSGAAILLILLIIGYAVYKFRRRNEGSYNVEENRTFIDQRSTSTLAPTPVFSTPVEPATELTTLQRCTPVEAGTPNKEWYV</sequence>
<proteinExistence type="predicted"/>
<feature type="transmembrane region" description="Helical" evidence="2">
    <location>
        <begin position="117"/>
        <end position="142"/>
    </location>
</feature>
<keyword evidence="4" id="KW-1185">Reference proteome</keyword>
<dbReference type="EMBL" id="CABIJS010000003">
    <property type="protein sequence ID" value="VUZ38630.1"/>
    <property type="molecule type" value="Genomic_DNA"/>
</dbReference>
<dbReference type="Proteomes" id="UP000321570">
    <property type="component" value="Unassembled WGS sequence"/>
</dbReference>
<feature type="region of interest" description="Disordered" evidence="1">
    <location>
        <begin position="1"/>
        <end position="76"/>
    </location>
</feature>
<evidence type="ECO:0000313" key="4">
    <source>
        <dbReference type="Proteomes" id="UP000321570"/>
    </source>
</evidence>
<protein>
    <submittedName>
        <fullName evidence="3">Uncharacterized protein</fullName>
    </submittedName>
</protein>
<keyword evidence="2" id="KW-1133">Transmembrane helix</keyword>
<feature type="non-terminal residue" evidence="3">
    <location>
        <position position="1"/>
    </location>
</feature>
<gene>
    <name evidence="3" type="ORF">WMSIL1_LOCUS88</name>
</gene>
<reference evidence="3 4" key="1">
    <citation type="submission" date="2019-07" db="EMBL/GenBank/DDBJ databases">
        <authorList>
            <person name="Jastrzebski P J."/>
            <person name="Paukszto L."/>
            <person name="Jastrzebski P J."/>
        </authorList>
    </citation>
    <scope>NUCLEOTIDE SEQUENCE [LARGE SCALE GENOMIC DNA]</scope>
    <source>
        <strain evidence="3 4">WMS-il1</strain>
    </source>
</reference>
<name>A0A564XUJ3_HYMDI</name>
<keyword evidence="2" id="KW-0812">Transmembrane</keyword>
<evidence type="ECO:0000256" key="1">
    <source>
        <dbReference type="SAM" id="MobiDB-lite"/>
    </source>
</evidence>
<keyword evidence="2" id="KW-0472">Membrane</keyword>
<evidence type="ECO:0000256" key="2">
    <source>
        <dbReference type="SAM" id="Phobius"/>
    </source>
</evidence>
<accession>A0A564XUJ3</accession>
<evidence type="ECO:0000313" key="3">
    <source>
        <dbReference type="EMBL" id="VUZ38630.1"/>
    </source>
</evidence>
<organism evidence="3 4">
    <name type="scientific">Hymenolepis diminuta</name>
    <name type="common">Rat tapeworm</name>
    <dbReference type="NCBI Taxonomy" id="6216"/>
    <lineage>
        <taxon>Eukaryota</taxon>
        <taxon>Metazoa</taxon>
        <taxon>Spiralia</taxon>
        <taxon>Lophotrochozoa</taxon>
        <taxon>Platyhelminthes</taxon>
        <taxon>Cestoda</taxon>
        <taxon>Eucestoda</taxon>
        <taxon>Cyclophyllidea</taxon>
        <taxon>Hymenolepididae</taxon>
        <taxon>Hymenolepis</taxon>
    </lineage>
</organism>
<dbReference type="AlphaFoldDB" id="A0A564XUJ3"/>